<dbReference type="RefSeq" id="XP_069201835.1">
    <property type="nucleotide sequence ID" value="XM_069347233.1"/>
</dbReference>
<evidence type="ECO:0000259" key="1">
    <source>
        <dbReference type="Pfam" id="PF00485"/>
    </source>
</evidence>
<dbReference type="EMBL" id="JBFMKM010000006">
    <property type="protein sequence ID" value="KAL1305562.1"/>
    <property type="molecule type" value="Genomic_DNA"/>
</dbReference>
<organism evidence="2 3">
    <name type="scientific">Neodothiora populina</name>
    <dbReference type="NCBI Taxonomy" id="2781224"/>
    <lineage>
        <taxon>Eukaryota</taxon>
        <taxon>Fungi</taxon>
        <taxon>Dikarya</taxon>
        <taxon>Ascomycota</taxon>
        <taxon>Pezizomycotina</taxon>
        <taxon>Dothideomycetes</taxon>
        <taxon>Dothideomycetidae</taxon>
        <taxon>Dothideales</taxon>
        <taxon>Dothioraceae</taxon>
        <taxon>Neodothiora</taxon>
    </lineage>
</organism>
<evidence type="ECO:0000313" key="2">
    <source>
        <dbReference type="EMBL" id="KAL1305562.1"/>
    </source>
</evidence>
<dbReference type="SUPFAM" id="SSF52540">
    <property type="entry name" value="P-loop containing nucleoside triphosphate hydrolases"/>
    <property type="match status" value="1"/>
</dbReference>
<sequence>MEEQIDKLVKKTWAKYHEIASSKRLMIAVSGIPGSGKTTLASKVVKRLNELHHENSPGLAQSEQLAVFIPMDGYHLSREQLSSMQDPDTAHARRGAAFTFDAPAFLKLVKELRQPLCPETKTLYAPSFDHALKDPVYNDIPISPELRILIFEGNYLSLGSGAPEWKEAAELMDELWFVEVDEDVAKQRLIKRHIVAGLASNEEEAAHRAENNDLVNGREIVKGRLNVHEIIVSKHDQAWKPERQGMEDAQKGPEA</sequence>
<name>A0ABR3PHF2_9PEZI</name>
<proteinExistence type="predicted"/>
<dbReference type="InterPro" id="IPR027417">
    <property type="entry name" value="P-loop_NTPase"/>
</dbReference>
<dbReference type="Gene3D" id="3.40.50.300">
    <property type="entry name" value="P-loop containing nucleotide triphosphate hydrolases"/>
    <property type="match status" value="2"/>
</dbReference>
<keyword evidence="3" id="KW-1185">Reference proteome</keyword>
<feature type="domain" description="Phosphoribulokinase/uridine kinase" evidence="1">
    <location>
        <begin position="26"/>
        <end position="194"/>
    </location>
</feature>
<dbReference type="Proteomes" id="UP001562354">
    <property type="component" value="Unassembled WGS sequence"/>
</dbReference>
<accession>A0ABR3PHF2</accession>
<dbReference type="Pfam" id="PF00485">
    <property type="entry name" value="PRK"/>
    <property type="match status" value="1"/>
</dbReference>
<dbReference type="PANTHER" id="PTHR10285">
    <property type="entry name" value="URIDINE KINASE"/>
    <property type="match status" value="1"/>
</dbReference>
<gene>
    <name evidence="2" type="ORF">AAFC00_007168</name>
</gene>
<dbReference type="InterPro" id="IPR006083">
    <property type="entry name" value="PRK/URK"/>
</dbReference>
<protein>
    <recommendedName>
        <fullName evidence="1">Phosphoribulokinase/uridine kinase domain-containing protein</fullName>
    </recommendedName>
</protein>
<reference evidence="2 3" key="1">
    <citation type="submission" date="2024-07" db="EMBL/GenBank/DDBJ databases">
        <title>Draft sequence of the Neodothiora populina.</title>
        <authorList>
            <person name="Drown D.D."/>
            <person name="Schuette U.S."/>
            <person name="Buechlein A.B."/>
            <person name="Rusch D.R."/>
            <person name="Winton L.W."/>
            <person name="Adams G.A."/>
        </authorList>
    </citation>
    <scope>NUCLEOTIDE SEQUENCE [LARGE SCALE GENOMIC DNA]</scope>
    <source>
        <strain evidence="2 3">CPC 39397</strain>
    </source>
</reference>
<dbReference type="GeneID" id="95980867"/>
<comment type="caution">
    <text evidence="2">The sequence shown here is derived from an EMBL/GenBank/DDBJ whole genome shotgun (WGS) entry which is preliminary data.</text>
</comment>
<evidence type="ECO:0000313" key="3">
    <source>
        <dbReference type="Proteomes" id="UP001562354"/>
    </source>
</evidence>